<organism evidence="2 3">
    <name type="scientific">Melanomma pulvis-pyrius CBS 109.77</name>
    <dbReference type="NCBI Taxonomy" id="1314802"/>
    <lineage>
        <taxon>Eukaryota</taxon>
        <taxon>Fungi</taxon>
        <taxon>Dikarya</taxon>
        <taxon>Ascomycota</taxon>
        <taxon>Pezizomycotina</taxon>
        <taxon>Dothideomycetes</taxon>
        <taxon>Pleosporomycetidae</taxon>
        <taxon>Pleosporales</taxon>
        <taxon>Melanommataceae</taxon>
        <taxon>Melanomma</taxon>
    </lineage>
</organism>
<proteinExistence type="predicted"/>
<reference evidence="2" key="1">
    <citation type="journal article" date="2020" name="Stud. Mycol.">
        <title>101 Dothideomycetes genomes: a test case for predicting lifestyles and emergence of pathogens.</title>
        <authorList>
            <person name="Haridas S."/>
            <person name="Albert R."/>
            <person name="Binder M."/>
            <person name="Bloem J."/>
            <person name="Labutti K."/>
            <person name="Salamov A."/>
            <person name="Andreopoulos B."/>
            <person name="Baker S."/>
            <person name="Barry K."/>
            <person name="Bills G."/>
            <person name="Bluhm B."/>
            <person name="Cannon C."/>
            <person name="Castanera R."/>
            <person name="Culley D."/>
            <person name="Daum C."/>
            <person name="Ezra D."/>
            <person name="Gonzalez J."/>
            <person name="Henrissat B."/>
            <person name="Kuo A."/>
            <person name="Liang C."/>
            <person name="Lipzen A."/>
            <person name="Lutzoni F."/>
            <person name="Magnuson J."/>
            <person name="Mondo S."/>
            <person name="Nolan M."/>
            <person name="Ohm R."/>
            <person name="Pangilinan J."/>
            <person name="Park H.-J."/>
            <person name="Ramirez L."/>
            <person name="Alfaro M."/>
            <person name="Sun H."/>
            <person name="Tritt A."/>
            <person name="Yoshinaga Y."/>
            <person name="Zwiers L.-H."/>
            <person name="Turgeon B."/>
            <person name="Goodwin S."/>
            <person name="Spatafora J."/>
            <person name="Crous P."/>
            <person name="Grigoriev I."/>
        </authorList>
    </citation>
    <scope>NUCLEOTIDE SEQUENCE</scope>
    <source>
        <strain evidence="2">CBS 109.77</strain>
    </source>
</reference>
<name>A0A6A6XT71_9PLEO</name>
<protein>
    <submittedName>
        <fullName evidence="2">Uncharacterized protein</fullName>
    </submittedName>
</protein>
<keyword evidence="3" id="KW-1185">Reference proteome</keyword>
<gene>
    <name evidence="2" type="ORF">K505DRAFT_52739</name>
</gene>
<accession>A0A6A6XT71</accession>
<evidence type="ECO:0000313" key="3">
    <source>
        <dbReference type="Proteomes" id="UP000799757"/>
    </source>
</evidence>
<dbReference type="Proteomes" id="UP000799757">
    <property type="component" value="Unassembled WGS sequence"/>
</dbReference>
<feature type="compositionally biased region" description="Polar residues" evidence="1">
    <location>
        <begin position="92"/>
        <end position="105"/>
    </location>
</feature>
<dbReference type="EMBL" id="MU001760">
    <property type="protein sequence ID" value="KAF2799672.1"/>
    <property type="molecule type" value="Genomic_DNA"/>
</dbReference>
<evidence type="ECO:0000313" key="2">
    <source>
        <dbReference type="EMBL" id="KAF2799672.1"/>
    </source>
</evidence>
<feature type="region of interest" description="Disordered" evidence="1">
    <location>
        <begin position="92"/>
        <end position="128"/>
    </location>
</feature>
<evidence type="ECO:0000256" key="1">
    <source>
        <dbReference type="SAM" id="MobiDB-lite"/>
    </source>
</evidence>
<sequence length="128" mass="14124">MTGGISQSRERPISHQTELQIPHAYITLVIIPLAIHSNLGSLIHFFSLPASLFFSSHNYYVLTEDPAPVSPILTSPHLTHIVPYFVSTSSDGTHRTANAGNSHTAPSPHRRLCRPRSSSRTCSRSRRA</sequence>
<dbReference type="AlphaFoldDB" id="A0A6A6XT71"/>